<dbReference type="EMBL" id="KZ678441">
    <property type="protein sequence ID" value="PSR85581.1"/>
    <property type="molecule type" value="Genomic_DNA"/>
</dbReference>
<sequence length="101" mass="10292">MSKIVEDVRSGLKGIKGAGDAIRGSTMQATDELFDQGSNHPQTAASTEKNRALAEKGMQDARLADQSIGSRHGPAAKAGTTTTTGATNTNVNTNAGVGGTY</sequence>
<dbReference type="AlphaFoldDB" id="A0A2T3A849"/>
<proteinExistence type="predicted"/>
<gene>
    <name evidence="2" type="ORF">BD289DRAFT_453278</name>
</gene>
<feature type="compositionally biased region" description="Basic and acidic residues" evidence="1">
    <location>
        <begin position="48"/>
        <end position="63"/>
    </location>
</feature>
<organism evidence="2 3">
    <name type="scientific">Coniella lustricola</name>
    <dbReference type="NCBI Taxonomy" id="2025994"/>
    <lineage>
        <taxon>Eukaryota</taxon>
        <taxon>Fungi</taxon>
        <taxon>Dikarya</taxon>
        <taxon>Ascomycota</taxon>
        <taxon>Pezizomycotina</taxon>
        <taxon>Sordariomycetes</taxon>
        <taxon>Sordariomycetidae</taxon>
        <taxon>Diaporthales</taxon>
        <taxon>Schizoparmaceae</taxon>
        <taxon>Coniella</taxon>
    </lineage>
</organism>
<feature type="compositionally biased region" description="Polar residues" evidence="1">
    <location>
        <begin position="36"/>
        <end position="47"/>
    </location>
</feature>
<evidence type="ECO:0000313" key="2">
    <source>
        <dbReference type="EMBL" id="PSR85581.1"/>
    </source>
</evidence>
<feature type="compositionally biased region" description="Low complexity" evidence="1">
    <location>
        <begin position="75"/>
        <end position="95"/>
    </location>
</feature>
<evidence type="ECO:0000256" key="1">
    <source>
        <dbReference type="SAM" id="MobiDB-lite"/>
    </source>
</evidence>
<accession>A0A2T3A849</accession>
<dbReference type="Proteomes" id="UP000241462">
    <property type="component" value="Unassembled WGS sequence"/>
</dbReference>
<evidence type="ECO:0000313" key="3">
    <source>
        <dbReference type="Proteomes" id="UP000241462"/>
    </source>
</evidence>
<dbReference type="OrthoDB" id="4779541at2759"/>
<feature type="compositionally biased region" description="Basic and acidic residues" evidence="1">
    <location>
        <begin position="1"/>
        <end position="10"/>
    </location>
</feature>
<reference evidence="2 3" key="1">
    <citation type="journal article" date="2018" name="Mycol. Prog.">
        <title>Coniella lustricola, a new species from submerged detritus.</title>
        <authorList>
            <person name="Raudabaugh D.B."/>
            <person name="Iturriaga T."/>
            <person name="Carver A."/>
            <person name="Mondo S."/>
            <person name="Pangilinan J."/>
            <person name="Lipzen A."/>
            <person name="He G."/>
            <person name="Amirebrahimi M."/>
            <person name="Grigoriev I.V."/>
            <person name="Miller A.N."/>
        </authorList>
    </citation>
    <scope>NUCLEOTIDE SEQUENCE [LARGE SCALE GENOMIC DNA]</scope>
    <source>
        <strain evidence="2 3">B22-T-1</strain>
    </source>
</reference>
<keyword evidence="3" id="KW-1185">Reference proteome</keyword>
<dbReference type="InParanoid" id="A0A2T3A849"/>
<protein>
    <submittedName>
        <fullName evidence="2">Uncharacterized protein</fullName>
    </submittedName>
</protein>
<feature type="region of interest" description="Disordered" evidence="1">
    <location>
        <begin position="1"/>
        <end position="101"/>
    </location>
</feature>
<name>A0A2T3A849_9PEZI</name>